<evidence type="ECO:0008006" key="3">
    <source>
        <dbReference type="Google" id="ProtNLM"/>
    </source>
</evidence>
<dbReference type="RefSeq" id="WP_128614675.1">
    <property type="nucleotide sequence ID" value="NZ_CP077087.1"/>
</dbReference>
<evidence type="ECO:0000313" key="2">
    <source>
        <dbReference type="Proteomes" id="UP001207830"/>
    </source>
</evidence>
<accession>A0ABT3Z0F0</accession>
<reference evidence="1 2" key="1">
    <citation type="submission" date="2022-07" db="EMBL/GenBank/DDBJ databases">
        <title>Characterization of plant growth promoting rhizobacteria (PGPR) for use as bioinoculants in agriculture.</title>
        <authorList>
            <person name="Hassen A.I."/>
            <person name="Pierneef R."/>
        </authorList>
    </citation>
    <scope>NUCLEOTIDE SEQUENCE [LARGE SCALE GENOMIC DNA]</scope>
    <source>
        <strain evidence="1 2">SARCC-3054</strain>
    </source>
</reference>
<dbReference type="EMBL" id="JANIGP010000024">
    <property type="protein sequence ID" value="MCY0111230.1"/>
    <property type="molecule type" value="Genomic_DNA"/>
</dbReference>
<proteinExistence type="predicted"/>
<evidence type="ECO:0000313" key="1">
    <source>
        <dbReference type="EMBL" id="MCY0111230.1"/>
    </source>
</evidence>
<keyword evidence="2" id="KW-1185">Reference proteome</keyword>
<name>A0ABT3Z0F0_9PSED</name>
<protein>
    <recommendedName>
        <fullName evidence="3">Lipoprotein</fullName>
    </recommendedName>
</protein>
<organism evidence="1 2">
    <name type="scientific">Pseudomonas monsensis</name>
    <dbReference type="NCBI Taxonomy" id="2745509"/>
    <lineage>
        <taxon>Bacteria</taxon>
        <taxon>Pseudomonadati</taxon>
        <taxon>Pseudomonadota</taxon>
        <taxon>Gammaproteobacteria</taxon>
        <taxon>Pseudomonadales</taxon>
        <taxon>Pseudomonadaceae</taxon>
        <taxon>Pseudomonas</taxon>
    </lineage>
</organism>
<sequence>MQSPHYAALWASLLTLSACVSSVDHWSKPGASQATVEHDKAECQYQAKSATASYNSTPSDKSMEAAVGAGVGDGIVVAEKQIDLTNDCMRLRGYSGS</sequence>
<gene>
    <name evidence="1" type="ORF">NQF78_23260</name>
</gene>
<comment type="caution">
    <text evidence="1">The sequence shown here is derived from an EMBL/GenBank/DDBJ whole genome shotgun (WGS) entry which is preliminary data.</text>
</comment>
<dbReference type="Proteomes" id="UP001207830">
    <property type="component" value="Unassembled WGS sequence"/>
</dbReference>